<feature type="region of interest" description="Disordered" evidence="1">
    <location>
        <begin position="442"/>
        <end position="575"/>
    </location>
</feature>
<proteinExistence type="predicted"/>
<feature type="compositionally biased region" description="Basic and acidic residues" evidence="1">
    <location>
        <begin position="519"/>
        <end position="535"/>
    </location>
</feature>
<name>A0A1H9X5S2_9PSEU</name>
<accession>A0A1H9X5S2</accession>
<organism evidence="2 3">
    <name type="scientific">Actinokineospora terrae</name>
    <dbReference type="NCBI Taxonomy" id="155974"/>
    <lineage>
        <taxon>Bacteria</taxon>
        <taxon>Bacillati</taxon>
        <taxon>Actinomycetota</taxon>
        <taxon>Actinomycetes</taxon>
        <taxon>Pseudonocardiales</taxon>
        <taxon>Pseudonocardiaceae</taxon>
        <taxon>Actinokineospora</taxon>
    </lineage>
</organism>
<dbReference type="STRING" id="155974.SAMN04487818_1139"/>
<dbReference type="Proteomes" id="UP000199051">
    <property type="component" value="Unassembled WGS sequence"/>
</dbReference>
<sequence>MERIRQEHASRSQNAPIRDPRLAGVLALQRAAGNRAVLSLMPVQRVIDVGGADLVDVLAKNPALVAHAQKRVAWARRHSRRAAEGVTPVDHAWWFREHIQPGVHRLTWDTFNGYLHSPNTTITVGAVTGSTPLPRAVVQAINVHRTRLSGTPGRYLGVLSVSKRHPWDSHVEDRFDRDHAARVLGLKRRQVHLRHVVMSSWFRALPAVLGRVRFIDPADQGIAAVAINTLTARLRLLSGERAPDLGAELAAAALGLARALDLCEFTLNLGHGPQNTVIGYASRSCTELALRVAAKKERFDSIGDLAGAVTAKIRATAHHAGQGAVEAHLAEHDPLELLTGMLPAVDPLPRAVVVEALHELAFTLGTDLMAQDEGKPARTGGADRFVPRVQGVLVPVGESIYSMARTAQDGEVPESALTELVARLTAMVAVFEAIAAETKPRRRIAKRTARESKPFQGRPTIERGAPVVFGKPAEREKEIEREKEVERESPVERRAPVATESRLTDSPVGERRPKRKAAKLSDHPDDVAGRWLERTKRSRTAAPGTDTTADDGGSALLIKRGEPDEEPEKSDESTP</sequence>
<evidence type="ECO:0000313" key="3">
    <source>
        <dbReference type="Proteomes" id="UP000199051"/>
    </source>
</evidence>
<feature type="compositionally biased region" description="Low complexity" evidence="1">
    <location>
        <begin position="540"/>
        <end position="553"/>
    </location>
</feature>
<evidence type="ECO:0000313" key="2">
    <source>
        <dbReference type="EMBL" id="SES41536.1"/>
    </source>
</evidence>
<protein>
    <submittedName>
        <fullName evidence="2">Uncharacterized protein</fullName>
    </submittedName>
</protein>
<dbReference type="AlphaFoldDB" id="A0A1H9X5S2"/>
<evidence type="ECO:0000256" key="1">
    <source>
        <dbReference type="SAM" id="MobiDB-lite"/>
    </source>
</evidence>
<gene>
    <name evidence="2" type="ORF">SAMN04487818_1139</name>
</gene>
<dbReference type="EMBL" id="FOGI01000013">
    <property type="protein sequence ID" value="SES41536.1"/>
    <property type="molecule type" value="Genomic_DNA"/>
</dbReference>
<keyword evidence="3" id="KW-1185">Reference proteome</keyword>
<feature type="compositionally biased region" description="Basic and acidic residues" evidence="1">
    <location>
        <begin position="472"/>
        <end position="495"/>
    </location>
</feature>
<reference evidence="3" key="1">
    <citation type="submission" date="2016-10" db="EMBL/GenBank/DDBJ databases">
        <authorList>
            <person name="Varghese N."/>
            <person name="Submissions S."/>
        </authorList>
    </citation>
    <scope>NUCLEOTIDE SEQUENCE [LARGE SCALE GENOMIC DNA]</scope>
    <source>
        <strain evidence="3">DSM 44260</strain>
    </source>
</reference>